<evidence type="ECO:0000256" key="7">
    <source>
        <dbReference type="ARBA" id="ARBA00022840"/>
    </source>
</evidence>
<dbReference type="Pfam" id="PF17862">
    <property type="entry name" value="AAA_lid_3"/>
    <property type="match status" value="1"/>
</dbReference>
<dbReference type="GO" id="GO:0005524">
    <property type="term" value="F:ATP binding"/>
    <property type="evidence" value="ECO:0007669"/>
    <property type="project" value="UniProtKB-UniRule"/>
</dbReference>
<evidence type="ECO:0000259" key="13">
    <source>
        <dbReference type="SMART" id="SM00382"/>
    </source>
</evidence>
<dbReference type="InterPro" id="IPR003959">
    <property type="entry name" value="ATPase_AAA_core"/>
</dbReference>
<organism evidence="14 15">
    <name type="scientific">Kalmanozyma brasiliensis (strain GHG001)</name>
    <name type="common">Yeast</name>
    <name type="synonym">Pseudozyma brasiliensis</name>
    <dbReference type="NCBI Taxonomy" id="1365824"/>
    <lineage>
        <taxon>Eukaryota</taxon>
        <taxon>Fungi</taxon>
        <taxon>Dikarya</taxon>
        <taxon>Basidiomycota</taxon>
        <taxon>Ustilaginomycotina</taxon>
        <taxon>Ustilaginomycetes</taxon>
        <taxon>Ustilaginales</taxon>
        <taxon>Ustilaginaceae</taxon>
        <taxon>Kalmanozyma</taxon>
    </lineage>
</organism>
<dbReference type="RefSeq" id="XP_016291120.1">
    <property type="nucleotide sequence ID" value="XM_016437593.1"/>
</dbReference>
<keyword evidence="8 11" id="KW-0653">Protein transport</keyword>
<name>V5E789_KALBG</name>
<dbReference type="InterPro" id="IPR039812">
    <property type="entry name" value="Vesicle-fus_ATPase"/>
</dbReference>
<proteinExistence type="inferred from homology"/>
<feature type="compositionally biased region" description="Low complexity" evidence="12">
    <location>
        <begin position="41"/>
        <end position="50"/>
    </location>
</feature>
<dbReference type="InterPro" id="IPR003593">
    <property type="entry name" value="AAA+_ATPase"/>
</dbReference>
<evidence type="ECO:0000256" key="11">
    <source>
        <dbReference type="RuleBase" id="RU367045"/>
    </source>
</evidence>
<dbReference type="eggNOG" id="KOG0741">
    <property type="taxonomic scope" value="Eukaryota"/>
</dbReference>
<dbReference type="InterPro" id="IPR004201">
    <property type="entry name" value="Cdc48_dom2"/>
</dbReference>
<accession>V5E789</accession>
<evidence type="ECO:0000256" key="6">
    <source>
        <dbReference type="ARBA" id="ARBA00022741"/>
    </source>
</evidence>
<gene>
    <name evidence="14" type="ORF">PSEUBRA_SCAF3g03656</name>
</gene>
<evidence type="ECO:0000256" key="4">
    <source>
        <dbReference type="ARBA" id="ARBA00022490"/>
    </source>
</evidence>
<comment type="function">
    <text evidence="9 11">Required for vesicle-mediated transport. Catalyzes the fusion of transport vesicles within the Golgi cisternae. Is also required for transport from the endoplasmic reticulum to the Golgi stack. Seems to function as a fusion protein required for the delivery of cargo proteins to all compartments of the Golgi stack independent of vesicle origin.</text>
</comment>
<dbReference type="SMART" id="SM00382">
    <property type="entry name" value="AAA"/>
    <property type="match status" value="2"/>
</dbReference>
<dbReference type="FunFam" id="1.10.8.60:FF:000026">
    <property type="entry name" value="vesicle-fusing ATPase isoform X1"/>
    <property type="match status" value="1"/>
</dbReference>
<keyword evidence="5" id="KW-0677">Repeat</keyword>
<dbReference type="FunFam" id="1.10.8.60:FF:000161">
    <property type="entry name" value="Putative AAA family ATPase SEC18"/>
    <property type="match status" value="1"/>
</dbReference>
<dbReference type="Gene3D" id="1.10.8.60">
    <property type="match status" value="2"/>
</dbReference>
<dbReference type="OrthoDB" id="9982946at2759"/>
<reference evidence="15" key="1">
    <citation type="journal article" date="2013" name="Genome Announc.">
        <title>Draft genome sequence of Pseudozyma brasiliensis sp. nov. strain GHG001, a high producer of endo-1,4-xylanase isolated from an insect pest of sugarcane.</title>
        <authorList>
            <person name="Oliveira J.V.D.C."/>
            <person name="dos Santos R.A.C."/>
            <person name="Borges T.A."/>
            <person name="Riano-Pachon D.M."/>
            <person name="Goldman G.H."/>
        </authorList>
    </citation>
    <scope>NUCLEOTIDE SEQUENCE [LARGE SCALE GENOMIC DNA]</scope>
    <source>
        <strain evidence="15">GHG001</strain>
    </source>
</reference>
<comment type="similarity">
    <text evidence="2 11">Belongs to the AAA ATPase family.</text>
</comment>
<dbReference type="FunFam" id="3.40.50.300:FF:000166">
    <property type="entry name" value="vesicle-fusing ATPase isoform X1"/>
    <property type="match status" value="1"/>
</dbReference>
<evidence type="ECO:0000313" key="15">
    <source>
        <dbReference type="Proteomes" id="UP000019377"/>
    </source>
</evidence>
<feature type="domain" description="AAA+ ATPase" evidence="13">
    <location>
        <begin position="375"/>
        <end position="523"/>
    </location>
</feature>
<dbReference type="Gene3D" id="2.40.40.20">
    <property type="match status" value="1"/>
</dbReference>
<dbReference type="InterPro" id="IPR041569">
    <property type="entry name" value="AAA_lid_3"/>
</dbReference>
<dbReference type="GO" id="GO:0043001">
    <property type="term" value="P:Golgi to plasma membrane protein transport"/>
    <property type="evidence" value="ECO:0007669"/>
    <property type="project" value="TreeGrafter"/>
</dbReference>
<dbReference type="GeneID" id="27420271"/>
<evidence type="ECO:0000256" key="2">
    <source>
        <dbReference type="ARBA" id="ARBA00006914"/>
    </source>
</evidence>
<dbReference type="PANTHER" id="PTHR23078:SF3">
    <property type="entry name" value="VESICLE-FUSING ATPASE"/>
    <property type="match status" value="1"/>
</dbReference>
<dbReference type="PANTHER" id="PTHR23078">
    <property type="entry name" value="VESICULAR-FUSION PROTEIN NSF"/>
    <property type="match status" value="1"/>
</dbReference>
<comment type="subcellular location">
    <subcellularLocation>
        <location evidence="1 11">Cytoplasm</location>
    </subcellularLocation>
</comment>
<feature type="compositionally biased region" description="Gly residues" evidence="12">
    <location>
        <begin position="1"/>
        <end position="26"/>
    </location>
</feature>
<protein>
    <recommendedName>
        <fullName evidence="10 11">Vesicular-fusion protein SEC18</fullName>
    </recommendedName>
</protein>
<sequence>MAGFLRGGGSGGAGYGRVSGGAGGNNPYGDGASNPYTSAPASSGRQAAAGYSGGGAGFRGAGFGGGAGAGGAGFGGGAPATPPRPSGGSGYRGGGAGFSGGAGGAGGAGYSSEKAPSQRAAGGGYLIVKCPDQLTHSNCLVINPQEWGSTQYVLVDGMYVFTARSDSTGTIQPGTLGTAMLQRRWAGLSIQGQTVQAESYDPFAFGNSVYLGSIDIEVAYLSKGEVAPQAYDTGDMAKKFTKAFENHIFTVGQVYVFEVQGMNLVATIKGVEVVELHEIQQRGQAGAHGASQPSRSDRGLLIAQTEINFSAAQNGGVKLKASGNRPPPNAILQPNFKFEDMGVGGLDKEFANIFRRAFASRIFPPALVEKLGIQHVKGMVLYGPPGTGKTLLARQIGKMLNAREPKIVNGPEVFNKYVGGSEENVRKLFADAEAEQKAKGDESQLHIIILDELDAMVRQRGSGGAGATSAGDNVVNTLLAKLDGVEQLNNILVIGMTNRLDMIDEALLRPGRLEVHVEVSLPDEFGRRQILNIHTSKMRTNGVMDTDVNIDELAGLTKNFSGAEIAGLIKSATSFAFNRHVKVGTMAGISNDVENMKVQHQDFLNALEEVKPAFGVAEEELSQVVQNGIMHFAPHIDVILRDGHLRVEQVRTSQRTPLVTVLLHGPPGSGKTALAATIAIASDYPFIKLISPESMIGMGDAQKINYLNKVFNDAYKSPLSIIVIDNIEKIVEWVRIGPRFSNSVLQALAVLLGKRPPKDKRLLVLATTSNRRMLHEMEMLNAFIAEIRVPNITSLRSVDHVVRQMQLFDDEGDKQRCLQLLAQAGLGEEGKLNIGVKKLLSEIEMARLDNDPADRLASSLSSVQSGAIDVDIDVDLN</sequence>
<keyword evidence="11" id="KW-0378">Hydrolase</keyword>
<keyword evidence="4 11" id="KW-0963">Cytoplasm</keyword>
<evidence type="ECO:0000256" key="10">
    <source>
        <dbReference type="ARBA" id="ARBA00068637"/>
    </source>
</evidence>
<feature type="region of interest" description="Disordered" evidence="12">
    <location>
        <begin position="1"/>
        <end position="51"/>
    </location>
</feature>
<dbReference type="SUPFAM" id="SSF54585">
    <property type="entry name" value="Cdc48 domain 2-like"/>
    <property type="match status" value="1"/>
</dbReference>
<dbReference type="OMA" id="CFDNEIA"/>
<dbReference type="GO" id="GO:0005795">
    <property type="term" value="C:Golgi stack"/>
    <property type="evidence" value="ECO:0007669"/>
    <property type="project" value="TreeGrafter"/>
</dbReference>
<evidence type="ECO:0000256" key="3">
    <source>
        <dbReference type="ARBA" id="ARBA00022448"/>
    </source>
</evidence>
<dbReference type="HOGENOM" id="CLU_008037_2_0_1"/>
<evidence type="ECO:0000256" key="8">
    <source>
        <dbReference type="ARBA" id="ARBA00022927"/>
    </source>
</evidence>
<keyword evidence="7 11" id="KW-0067">ATP-binding</keyword>
<dbReference type="InterPro" id="IPR009010">
    <property type="entry name" value="Asp_de-COase-like_dom_sf"/>
</dbReference>
<keyword evidence="15" id="KW-1185">Reference proteome</keyword>
<dbReference type="InterPro" id="IPR029067">
    <property type="entry name" value="CDC48_domain_2-like_sf"/>
</dbReference>
<evidence type="ECO:0000256" key="1">
    <source>
        <dbReference type="ARBA" id="ARBA00004496"/>
    </source>
</evidence>
<dbReference type="GO" id="GO:0006891">
    <property type="term" value="P:intra-Golgi vesicle-mediated transport"/>
    <property type="evidence" value="ECO:0007669"/>
    <property type="project" value="TreeGrafter"/>
</dbReference>
<dbReference type="CDD" id="cd00009">
    <property type="entry name" value="AAA"/>
    <property type="match status" value="1"/>
</dbReference>
<dbReference type="InterPro" id="IPR003960">
    <property type="entry name" value="ATPase_AAA_CS"/>
</dbReference>
<dbReference type="AlphaFoldDB" id="V5E789"/>
<dbReference type="EMBL" id="KI545873">
    <property type="protein sequence ID" value="EST06131.1"/>
    <property type="molecule type" value="Genomic_DNA"/>
</dbReference>
<evidence type="ECO:0000256" key="12">
    <source>
        <dbReference type="SAM" id="MobiDB-lite"/>
    </source>
</evidence>
<keyword evidence="3 11" id="KW-0813">Transport</keyword>
<dbReference type="Proteomes" id="UP000019377">
    <property type="component" value="Unassembled WGS sequence"/>
</dbReference>
<feature type="region of interest" description="Disordered" evidence="12">
    <location>
        <begin position="75"/>
        <end position="94"/>
    </location>
</feature>
<dbReference type="Pfam" id="PF00004">
    <property type="entry name" value="AAA"/>
    <property type="match status" value="2"/>
</dbReference>
<dbReference type="SUPFAM" id="SSF50692">
    <property type="entry name" value="ADC-like"/>
    <property type="match status" value="1"/>
</dbReference>
<keyword evidence="6 11" id="KW-0547">Nucleotide-binding</keyword>
<feature type="domain" description="AAA+ ATPase" evidence="13">
    <location>
        <begin position="657"/>
        <end position="793"/>
    </location>
</feature>
<dbReference type="Gene3D" id="3.10.330.10">
    <property type="match status" value="1"/>
</dbReference>
<dbReference type="FunFam" id="3.40.50.300:FF:000187">
    <property type="entry name" value="Vesicular-fusion ATPase SEC18"/>
    <property type="match status" value="1"/>
</dbReference>
<dbReference type="STRING" id="1365824.V5E789"/>
<dbReference type="Pfam" id="PF02933">
    <property type="entry name" value="CDC48_2"/>
    <property type="match status" value="1"/>
</dbReference>
<keyword evidence="11" id="KW-0931">ER-Golgi transport</keyword>
<dbReference type="GO" id="GO:0035494">
    <property type="term" value="P:SNARE complex disassembly"/>
    <property type="evidence" value="ECO:0007669"/>
    <property type="project" value="InterPro"/>
</dbReference>
<dbReference type="Gene3D" id="3.40.50.300">
    <property type="entry name" value="P-loop containing nucleotide triphosphate hydrolases"/>
    <property type="match status" value="2"/>
</dbReference>
<evidence type="ECO:0000313" key="14">
    <source>
        <dbReference type="EMBL" id="EST06131.1"/>
    </source>
</evidence>
<dbReference type="InterPro" id="IPR027417">
    <property type="entry name" value="P-loop_NTPase"/>
</dbReference>
<dbReference type="PROSITE" id="PS00674">
    <property type="entry name" value="AAA"/>
    <property type="match status" value="1"/>
</dbReference>
<evidence type="ECO:0000256" key="9">
    <source>
        <dbReference type="ARBA" id="ARBA00056429"/>
    </source>
</evidence>
<dbReference type="SUPFAM" id="SSF52540">
    <property type="entry name" value="P-loop containing nucleoside triphosphate hydrolases"/>
    <property type="match status" value="2"/>
</dbReference>
<dbReference type="GO" id="GO:0016887">
    <property type="term" value="F:ATP hydrolysis activity"/>
    <property type="evidence" value="ECO:0007669"/>
    <property type="project" value="InterPro"/>
</dbReference>
<evidence type="ECO:0000256" key="5">
    <source>
        <dbReference type="ARBA" id="ARBA00022737"/>
    </source>
</evidence>